<protein>
    <submittedName>
        <fullName evidence="1">Uncharacterized protein</fullName>
    </submittedName>
</protein>
<reference evidence="1" key="1">
    <citation type="submission" date="2022-10" db="EMBL/GenBank/DDBJ databases">
        <authorList>
            <person name="Chen Y."/>
            <person name="Dougan E. K."/>
            <person name="Chan C."/>
            <person name="Rhodes N."/>
            <person name="Thang M."/>
        </authorList>
    </citation>
    <scope>NUCLEOTIDE SEQUENCE</scope>
</reference>
<dbReference type="EMBL" id="CAMXCT020000406">
    <property type="protein sequence ID" value="CAL1131750.1"/>
    <property type="molecule type" value="Genomic_DNA"/>
</dbReference>
<sequence>MAPDNVGMTEVCPVRVVARFRPPVTPEERQEPSAAFVVEEGVIESADHLCGRHVLANQQPFLPPPWMVLGHVFQKCSIEDDI</sequence>
<evidence type="ECO:0000313" key="3">
    <source>
        <dbReference type="Proteomes" id="UP001152797"/>
    </source>
</evidence>
<dbReference type="EMBL" id="CAMXCT030000406">
    <property type="protein sequence ID" value="CAL4765687.1"/>
    <property type="molecule type" value="Genomic_DNA"/>
</dbReference>
<evidence type="ECO:0000313" key="1">
    <source>
        <dbReference type="EMBL" id="CAI3978375.1"/>
    </source>
</evidence>
<keyword evidence="3" id="KW-1185">Reference proteome</keyword>
<evidence type="ECO:0000313" key="2">
    <source>
        <dbReference type="EMBL" id="CAL4765687.1"/>
    </source>
</evidence>
<gene>
    <name evidence="1" type="ORF">C1SCF055_LOCUS6432</name>
</gene>
<organism evidence="1">
    <name type="scientific">Cladocopium goreaui</name>
    <dbReference type="NCBI Taxonomy" id="2562237"/>
    <lineage>
        <taxon>Eukaryota</taxon>
        <taxon>Sar</taxon>
        <taxon>Alveolata</taxon>
        <taxon>Dinophyceae</taxon>
        <taxon>Suessiales</taxon>
        <taxon>Symbiodiniaceae</taxon>
        <taxon>Cladocopium</taxon>
    </lineage>
</organism>
<dbReference type="Proteomes" id="UP001152797">
    <property type="component" value="Unassembled WGS sequence"/>
</dbReference>
<accession>A0A9P1BS96</accession>
<comment type="caution">
    <text evidence="1">The sequence shown here is derived from an EMBL/GenBank/DDBJ whole genome shotgun (WGS) entry which is preliminary data.</text>
</comment>
<proteinExistence type="predicted"/>
<dbReference type="EMBL" id="CAMXCT010000406">
    <property type="protein sequence ID" value="CAI3978375.1"/>
    <property type="molecule type" value="Genomic_DNA"/>
</dbReference>
<dbReference type="AlphaFoldDB" id="A0A9P1BS96"/>
<name>A0A9P1BS96_9DINO</name>
<reference evidence="2 3" key="2">
    <citation type="submission" date="2024-05" db="EMBL/GenBank/DDBJ databases">
        <authorList>
            <person name="Chen Y."/>
            <person name="Shah S."/>
            <person name="Dougan E. K."/>
            <person name="Thang M."/>
            <person name="Chan C."/>
        </authorList>
    </citation>
    <scope>NUCLEOTIDE SEQUENCE [LARGE SCALE GENOMIC DNA]</scope>
</reference>